<dbReference type="eggNOG" id="arCOG00322">
    <property type="taxonomic scope" value="Archaea"/>
</dbReference>
<dbReference type="STRING" id="573064.Mefer_0448"/>
<feature type="domain" description="Metalloprotease TldD/E C-terminal" evidence="2">
    <location>
        <begin position="206"/>
        <end position="411"/>
    </location>
</feature>
<name>C7P6U2_METFA</name>
<reference evidence="4" key="1">
    <citation type="submission" date="2009-08" db="EMBL/GenBank/DDBJ databases">
        <title>Complete sequence of chromosome of Methanocaldococcus fervens AG86.</title>
        <authorList>
            <consortium name="US DOE Joint Genome Institute"/>
            <person name="Lucas S."/>
            <person name="Copeland A."/>
            <person name="Lapidus A."/>
            <person name="Glavina del Rio T."/>
            <person name="Tice H."/>
            <person name="Bruce D."/>
            <person name="Goodwin L."/>
            <person name="Pitluck S."/>
            <person name="Chertkov O."/>
            <person name="Detter J.C."/>
            <person name="Han C."/>
            <person name="Tapia R."/>
            <person name="Larimer F."/>
            <person name="Land M."/>
            <person name="Hauser L."/>
            <person name="Kyrpides N."/>
            <person name="Ovchinnikova G."/>
            <person name="Lupa-Sieprawska M."/>
            <person name="Whitman W.B."/>
        </authorList>
    </citation>
    <scope>NUCLEOTIDE SEQUENCE [LARGE SCALE GENOMIC DNA]</scope>
    <source>
        <strain evidence="4">AG86</strain>
    </source>
</reference>
<dbReference type="PANTHER" id="PTHR43421">
    <property type="entry name" value="METALLOPROTEASE PMBA"/>
    <property type="match status" value="1"/>
</dbReference>
<feature type="domain" description="Metalloprotease TldD/E central" evidence="3">
    <location>
        <begin position="101"/>
        <end position="196"/>
    </location>
</feature>
<dbReference type="AlphaFoldDB" id="C7P6U2"/>
<evidence type="ECO:0000259" key="3">
    <source>
        <dbReference type="Pfam" id="PF19290"/>
    </source>
</evidence>
<dbReference type="GeneID" id="8365119"/>
<organism evidence="4 5">
    <name type="scientific">Methanocaldococcus fervens (strain DSM 4213 / JCM 15782 / AG86)</name>
    <name type="common">Methanococcus fervens</name>
    <dbReference type="NCBI Taxonomy" id="573064"/>
    <lineage>
        <taxon>Archaea</taxon>
        <taxon>Methanobacteriati</taxon>
        <taxon>Methanobacteriota</taxon>
        <taxon>Methanomada group</taxon>
        <taxon>Methanococci</taxon>
        <taxon>Methanococcales</taxon>
        <taxon>Methanocaldococcaceae</taxon>
        <taxon>Methanocaldococcus</taxon>
    </lineage>
</organism>
<dbReference type="EMBL" id="CP001696">
    <property type="protein sequence ID" value="ACV24274.1"/>
    <property type="molecule type" value="Genomic_DNA"/>
</dbReference>
<dbReference type="InterPro" id="IPR045570">
    <property type="entry name" value="Metalloprtase-TldD/E_cen_dom"/>
</dbReference>
<dbReference type="GO" id="GO:0006508">
    <property type="term" value="P:proteolysis"/>
    <property type="evidence" value="ECO:0007669"/>
    <property type="project" value="InterPro"/>
</dbReference>
<dbReference type="GO" id="GO:0008237">
    <property type="term" value="F:metallopeptidase activity"/>
    <property type="evidence" value="ECO:0007669"/>
    <property type="project" value="InterPro"/>
</dbReference>
<accession>C7P6U2</accession>
<evidence type="ECO:0000259" key="1">
    <source>
        <dbReference type="Pfam" id="PF01523"/>
    </source>
</evidence>
<dbReference type="Gene3D" id="3.30.2290.10">
    <property type="entry name" value="PmbA/TldD superfamily"/>
    <property type="match status" value="1"/>
</dbReference>
<dbReference type="GO" id="GO:0005829">
    <property type="term" value="C:cytosol"/>
    <property type="evidence" value="ECO:0007669"/>
    <property type="project" value="TreeGrafter"/>
</dbReference>
<dbReference type="Pfam" id="PF19290">
    <property type="entry name" value="PmbA_TldD_2nd"/>
    <property type="match status" value="1"/>
</dbReference>
<keyword evidence="5" id="KW-1185">Reference proteome</keyword>
<protein>
    <submittedName>
        <fullName evidence="4">Peptidase U62 modulator of DNA gyrase</fullName>
    </submittedName>
</protein>
<dbReference type="Pfam" id="PF19289">
    <property type="entry name" value="PmbA_TldD_3rd"/>
    <property type="match status" value="1"/>
</dbReference>
<dbReference type="RefSeq" id="WP_015791013.1">
    <property type="nucleotide sequence ID" value="NC_013156.1"/>
</dbReference>
<dbReference type="InterPro" id="IPR045569">
    <property type="entry name" value="Metalloprtase-TldD/E_C"/>
</dbReference>
<dbReference type="PANTHER" id="PTHR43421:SF1">
    <property type="entry name" value="METALLOPROTEASE PMBA"/>
    <property type="match status" value="1"/>
</dbReference>
<sequence>MELEKLIKIGEKEGFETEVLFIKSYDVSVDLDGKSLDSFQITTSYGIGVRVIKDGKVGFAYANKFDENIVYKAMKNLVEDKYTKFAEPQKYKEPKGMFYKEILDLDEEKLLEDLITMRDIALENNAIVLSGGISKEVGYARLINSNGVDVEEEDTYFSASISIMYDGETSYESKTQHNIFDVEEISYKALDLAKKSANGKSLSYKGNIILSPRALYELLPYTLMPAFSAENVQRDRSVLKGKIGEQIFGENITIIDDGTLDYALYSSKCDGEGTATQRTVLVKDGVLKNYLYDIKRANKEGKISTGNASRGYNSLPYISPTNFIIEGTKNSLDDFDEYVYVNGVIGSHTSNPITGDFAVEIQNSYLYKNGEIIPIKKGMFSGNIFEMFKEAIPLNDVEQRGKLISPSVVFNGEIIN</sequence>
<gene>
    <name evidence="4" type="ordered locus">Mefer_0448</name>
</gene>
<dbReference type="InterPro" id="IPR035068">
    <property type="entry name" value="TldD/PmbA_N"/>
</dbReference>
<proteinExistence type="predicted"/>
<dbReference type="FunFam" id="3.30.2290.10:FF:000005">
    <property type="entry name" value="Peptidase U62 modulator of DNA gyrase"/>
    <property type="match status" value="1"/>
</dbReference>
<evidence type="ECO:0000313" key="4">
    <source>
        <dbReference type="EMBL" id="ACV24274.1"/>
    </source>
</evidence>
<dbReference type="HOGENOM" id="CLU_026425_4_2_2"/>
<dbReference type="InterPro" id="IPR047657">
    <property type="entry name" value="PmbA"/>
</dbReference>
<dbReference type="SUPFAM" id="SSF111283">
    <property type="entry name" value="Putative modulator of DNA gyrase, PmbA/TldD"/>
    <property type="match status" value="1"/>
</dbReference>
<dbReference type="KEGG" id="mfe:Mefer_0448"/>
<dbReference type="OrthoDB" id="84520at2157"/>
<evidence type="ECO:0000259" key="2">
    <source>
        <dbReference type="Pfam" id="PF19289"/>
    </source>
</evidence>
<dbReference type="Pfam" id="PF01523">
    <property type="entry name" value="PmbA_TldD_1st"/>
    <property type="match status" value="1"/>
</dbReference>
<evidence type="ECO:0000313" key="5">
    <source>
        <dbReference type="Proteomes" id="UP000001495"/>
    </source>
</evidence>
<dbReference type="InterPro" id="IPR036059">
    <property type="entry name" value="TldD/PmbA_sf"/>
</dbReference>
<dbReference type="Proteomes" id="UP000001495">
    <property type="component" value="Chromosome"/>
</dbReference>
<dbReference type="InterPro" id="IPR002510">
    <property type="entry name" value="Metalloprtase-TldD/E_N"/>
</dbReference>
<feature type="domain" description="Metalloprotease TldD/E N-terminal" evidence="1">
    <location>
        <begin position="18"/>
        <end position="79"/>
    </location>
</feature>